<reference evidence="2" key="1">
    <citation type="journal article" date="2020" name="Stud. Mycol.">
        <title>101 Dothideomycetes genomes: a test case for predicting lifestyles and emergence of pathogens.</title>
        <authorList>
            <person name="Haridas S."/>
            <person name="Albert R."/>
            <person name="Binder M."/>
            <person name="Bloem J."/>
            <person name="Labutti K."/>
            <person name="Salamov A."/>
            <person name="Andreopoulos B."/>
            <person name="Baker S."/>
            <person name="Barry K."/>
            <person name="Bills G."/>
            <person name="Bluhm B."/>
            <person name="Cannon C."/>
            <person name="Castanera R."/>
            <person name="Culley D."/>
            <person name="Daum C."/>
            <person name="Ezra D."/>
            <person name="Gonzalez J."/>
            <person name="Henrissat B."/>
            <person name="Kuo A."/>
            <person name="Liang C."/>
            <person name="Lipzen A."/>
            <person name="Lutzoni F."/>
            <person name="Magnuson J."/>
            <person name="Mondo S."/>
            <person name="Nolan M."/>
            <person name="Ohm R."/>
            <person name="Pangilinan J."/>
            <person name="Park H.-J."/>
            <person name="Ramirez L."/>
            <person name="Alfaro M."/>
            <person name="Sun H."/>
            <person name="Tritt A."/>
            <person name="Yoshinaga Y."/>
            <person name="Zwiers L.-H."/>
            <person name="Turgeon B."/>
            <person name="Goodwin S."/>
            <person name="Spatafora J."/>
            <person name="Crous P."/>
            <person name="Grigoriev I."/>
        </authorList>
    </citation>
    <scope>NUCLEOTIDE SEQUENCE</scope>
    <source>
        <strain evidence="2">CBS 107.79</strain>
    </source>
</reference>
<sequence>MQADSTARPALRRPPLITIPNVRSHPMDPNRPSFLNQLPKGIRNHIYALIFEHNEMVLISDVQEYRRDKKRYPTAANPDSEFVYGFGQSLGLLRTCRQIYHEGIGFLYSNNTFMFTRARGFHSLFKNVTYERGGSYDYITGNGKPNLRTGQAAEWLCALGSQMDLVREFHVDVDAVFRHDVRNRPFAIDSFHVLPLARLKWRDPSLALDVKFSALGRSFNLTGEPYIDQAPWYGDKDATVLNNIFESLCTQDQLNLRRYEFSDRLLHWISIDKNLNHGMISFAPYSLGNYATTIEKSFDVLEYGKLLQISPTQTPTNFSNLPYTLKDEEICDASCVGNWLPRGTHYLSNNDVRKTRIVRQLPSPPRLVWPPSIQGLSQPLGDLGARKHVPVRAAV</sequence>
<dbReference type="InterPro" id="IPR056632">
    <property type="entry name" value="DUF7730"/>
</dbReference>
<dbReference type="PANTHER" id="PTHR42085:SF1">
    <property type="entry name" value="F-BOX DOMAIN-CONTAINING PROTEIN"/>
    <property type="match status" value="1"/>
</dbReference>
<keyword evidence="3" id="KW-1185">Reference proteome</keyword>
<evidence type="ECO:0000313" key="2">
    <source>
        <dbReference type="EMBL" id="KAF1973749.1"/>
    </source>
</evidence>
<name>A0A6A5VBN5_9PLEO</name>
<dbReference type="InterPro" id="IPR038883">
    <property type="entry name" value="AN11006-like"/>
</dbReference>
<protein>
    <recommendedName>
        <fullName evidence="1">DUF7730 domain-containing protein</fullName>
    </recommendedName>
</protein>
<dbReference type="Pfam" id="PF24864">
    <property type="entry name" value="DUF7730"/>
    <property type="match status" value="1"/>
</dbReference>
<dbReference type="OrthoDB" id="3798351at2759"/>
<dbReference type="PANTHER" id="PTHR42085">
    <property type="entry name" value="F-BOX DOMAIN-CONTAINING PROTEIN"/>
    <property type="match status" value="1"/>
</dbReference>
<proteinExistence type="predicted"/>
<accession>A0A6A5VBN5</accession>
<gene>
    <name evidence="2" type="ORF">BU23DRAFT_639655</name>
</gene>
<feature type="domain" description="DUF7730" evidence="1">
    <location>
        <begin position="33"/>
        <end position="129"/>
    </location>
</feature>
<organism evidence="2 3">
    <name type="scientific">Bimuria novae-zelandiae CBS 107.79</name>
    <dbReference type="NCBI Taxonomy" id="1447943"/>
    <lineage>
        <taxon>Eukaryota</taxon>
        <taxon>Fungi</taxon>
        <taxon>Dikarya</taxon>
        <taxon>Ascomycota</taxon>
        <taxon>Pezizomycotina</taxon>
        <taxon>Dothideomycetes</taxon>
        <taxon>Pleosporomycetidae</taxon>
        <taxon>Pleosporales</taxon>
        <taxon>Massarineae</taxon>
        <taxon>Didymosphaeriaceae</taxon>
        <taxon>Bimuria</taxon>
    </lineage>
</organism>
<dbReference type="Proteomes" id="UP000800036">
    <property type="component" value="Unassembled WGS sequence"/>
</dbReference>
<dbReference type="AlphaFoldDB" id="A0A6A5VBN5"/>
<evidence type="ECO:0000313" key="3">
    <source>
        <dbReference type="Proteomes" id="UP000800036"/>
    </source>
</evidence>
<dbReference type="EMBL" id="ML976679">
    <property type="protein sequence ID" value="KAF1973749.1"/>
    <property type="molecule type" value="Genomic_DNA"/>
</dbReference>
<evidence type="ECO:0000259" key="1">
    <source>
        <dbReference type="Pfam" id="PF24864"/>
    </source>
</evidence>